<dbReference type="InterPro" id="IPR001138">
    <property type="entry name" value="Zn2Cys6_DnaBD"/>
</dbReference>
<dbReference type="PANTHER" id="PTHR31313">
    <property type="entry name" value="TY1 ENHANCER ACTIVATOR"/>
    <property type="match status" value="1"/>
</dbReference>
<dbReference type="RefSeq" id="XP_062622528.1">
    <property type="nucleotide sequence ID" value="XM_062766544.1"/>
</dbReference>
<evidence type="ECO:0000256" key="3">
    <source>
        <dbReference type="ARBA" id="ARBA00022833"/>
    </source>
</evidence>
<keyword evidence="2" id="KW-0479">Metal-binding</keyword>
<evidence type="ECO:0000256" key="7">
    <source>
        <dbReference type="ARBA" id="ARBA00023242"/>
    </source>
</evidence>
<keyword evidence="6" id="KW-0804">Transcription</keyword>
<dbReference type="Proteomes" id="UP000827549">
    <property type="component" value="Chromosome 1"/>
</dbReference>
<feature type="region of interest" description="Disordered" evidence="8">
    <location>
        <begin position="92"/>
        <end position="119"/>
    </location>
</feature>
<dbReference type="GO" id="GO:0008270">
    <property type="term" value="F:zinc ion binding"/>
    <property type="evidence" value="ECO:0007669"/>
    <property type="project" value="InterPro"/>
</dbReference>
<evidence type="ECO:0000256" key="5">
    <source>
        <dbReference type="ARBA" id="ARBA00023125"/>
    </source>
</evidence>
<feature type="region of interest" description="Disordered" evidence="8">
    <location>
        <begin position="59"/>
        <end position="78"/>
    </location>
</feature>
<dbReference type="CDD" id="cd12148">
    <property type="entry name" value="fungal_TF_MHR"/>
    <property type="match status" value="1"/>
</dbReference>
<dbReference type="PROSITE" id="PS50048">
    <property type="entry name" value="ZN2_CY6_FUNGAL_2"/>
    <property type="match status" value="1"/>
</dbReference>
<dbReference type="InterPro" id="IPR051615">
    <property type="entry name" value="Transcr_Regulatory_Elem"/>
</dbReference>
<dbReference type="SMART" id="SM00906">
    <property type="entry name" value="Fungal_trans"/>
    <property type="match status" value="1"/>
</dbReference>
<dbReference type="EMBL" id="CP086714">
    <property type="protein sequence ID" value="WOO76496.1"/>
    <property type="molecule type" value="Genomic_DNA"/>
</dbReference>
<dbReference type="InterPro" id="IPR007219">
    <property type="entry name" value="XnlR_reg_dom"/>
</dbReference>
<keyword evidence="11" id="KW-1185">Reference proteome</keyword>
<feature type="compositionally biased region" description="Low complexity" evidence="8">
    <location>
        <begin position="105"/>
        <end position="114"/>
    </location>
</feature>
<dbReference type="Gene3D" id="4.10.240.10">
    <property type="entry name" value="Zn(2)-C6 fungal-type DNA-binding domain"/>
    <property type="match status" value="1"/>
</dbReference>
<evidence type="ECO:0000256" key="4">
    <source>
        <dbReference type="ARBA" id="ARBA00023015"/>
    </source>
</evidence>
<keyword evidence="7" id="KW-0539">Nucleus</keyword>
<dbReference type="GO" id="GO:0006351">
    <property type="term" value="P:DNA-templated transcription"/>
    <property type="evidence" value="ECO:0007669"/>
    <property type="project" value="InterPro"/>
</dbReference>
<comment type="subcellular location">
    <subcellularLocation>
        <location evidence="1">Nucleus</location>
    </subcellularLocation>
</comment>
<evidence type="ECO:0000313" key="11">
    <source>
        <dbReference type="Proteomes" id="UP000827549"/>
    </source>
</evidence>
<keyword evidence="5" id="KW-0238">DNA-binding</keyword>
<dbReference type="Pfam" id="PF00172">
    <property type="entry name" value="Zn_clus"/>
    <property type="match status" value="1"/>
</dbReference>
<evidence type="ECO:0000313" key="10">
    <source>
        <dbReference type="EMBL" id="WOO76496.1"/>
    </source>
</evidence>
<dbReference type="CDD" id="cd00067">
    <property type="entry name" value="GAL4"/>
    <property type="match status" value="1"/>
</dbReference>
<keyword evidence="3" id="KW-0862">Zinc</keyword>
<reference evidence="10" key="1">
    <citation type="submission" date="2023-10" db="EMBL/GenBank/DDBJ databases">
        <authorList>
            <person name="Noh H."/>
        </authorList>
    </citation>
    <scope>NUCLEOTIDE SEQUENCE</scope>
    <source>
        <strain evidence="10">DUCC4014</strain>
    </source>
</reference>
<evidence type="ECO:0000259" key="9">
    <source>
        <dbReference type="PROSITE" id="PS50048"/>
    </source>
</evidence>
<evidence type="ECO:0000256" key="2">
    <source>
        <dbReference type="ARBA" id="ARBA00022723"/>
    </source>
</evidence>
<dbReference type="InterPro" id="IPR036864">
    <property type="entry name" value="Zn2-C6_fun-type_DNA-bd_sf"/>
</dbReference>
<name>A0AAF1BEI6_9TREE</name>
<dbReference type="GO" id="GO:0000981">
    <property type="term" value="F:DNA-binding transcription factor activity, RNA polymerase II-specific"/>
    <property type="evidence" value="ECO:0007669"/>
    <property type="project" value="InterPro"/>
</dbReference>
<evidence type="ECO:0000256" key="6">
    <source>
        <dbReference type="ARBA" id="ARBA00023163"/>
    </source>
</evidence>
<evidence type="ECO:0000256" key="8">
    <source>
        <dbReference type="SAM" id="MobiDB-lite"/>
    </source>
</evidence>
<gene>
    <name evidence="10" type="primary">nit-4_0</name>
    <name evidence="10" type="ORF">LOC62_01G000119</name>
</gene>
<dbReference type="Pfam" id="PF04082">
    <property type="entry name" value="Fungal_trans"/>
    <property type="match status" value="1"/>
</dbReference>
<dbReference type="PANTHER" id="PTHR31313:SF85">
    <property type="entry name" value="ZN(II)2CYS6 TRANSCRIPTION FACTOR (EUROFUNG)"/>
    <property type="match status" value="1"/>
</dbReference>
<protein>
    <submittedName>
        <fullName evidence="10">Nitrogen assimilation transcription factor nit-4</fullName>
    </submittedName>
</protein>
<organism evidence="10 11">
    <name type="scientific">Vanrija pseudolonga</name>
    <dbReference type="NCBI Taxonomy" id="143232"/>
    <lineage>
        <taxon>Eukaryota</taxon>
        <taxon>Fungi</taxon>
        <taxon>Dikarya</taxon>
        <taxon>Basidiomycota</taxon>
        <taxon>Agaricomycotina</taxon>
        <taxon>Tremellomycetes</taxon>
        <taxon>Trichosporonales</taxon>
        <taxon>Trichosporonaceae</taxon>
        <taxon>Vanrija</taxon>
    </lineage>
</organism>
<dbReference type="SUPFAM" id="SSF57701">
    <property type="entry name" value="Zn2/Cys6 DNA-binding domain"/>
    <property type="match status" value="1"/>
</dbReference>
<accession>A0AAF1BEI6</accession>
<proteinExistence type="predicted"/>
<feature type="domain" description="Zn(2)-C6 fungal-type" evidence="9">
    <location>
        <begin position="13"/>
        <end position="43"/>
    </location>
</feature>
<evidence type="ECO:0000256" key="1">
    <source>
        <dbReference type="ARBA" id="ARBA00004123"/>
    </source>
</evidence>
<dbReference type="AlphaFoldDB" id="A0AAF1BEI6"/>
<sequence>MPADRPRRKYGAACVACRQKKVSCDGTKPRCAGCVETEEECIYIAPLRHLRQRLPVSTSPVAMSNHGGSQATPPAGASMEDRMRRVEDLLGLGPMHHGKHEHDVSGGPSASGSGSEKDMVVKSYRSPSGANFGASKYRLMMDNSGNIVYHGLTSLTHPETEGPEDDHRPAEVPGVTADGLGDPAFAPIFQALATSKHVSVSPEIGDALLEVHFCYSAPVFCVVTKQQFMRDMALGGPFFSEFLLMTIYASGTRMIDGLGAAERQAQGDLFIRLAREMLAKELGGSSKITTVQGLLLMSARECAVGNASQGWIYAGIAFRLLQDLGIHLPWENVPGSSRIPAEEKAARDRLFWSAFMWDKTISLAVGREPTFPLRIGLEPTRVPDFEDESRPWTPFYANPRNCPRTLVGYVYQPNYIVTSFRLHAKLSRVVHDIIVQLYNPETRLTSHQRIAFIAKTRPRLEKWWRQFPEDIKGPKEVSPPPWVYSVQMLYHASWILLYRPLIDEHELKTVEGHIVTCEEHSIVAHQLSASFNHTFKGKLSYLGMYCAFVSATFDIFTLKTERLDTQLSSLERLKSWLDILGTSALQGPSIKRSLHTIGEETYKHVSRDPILASSDAGQFIMSRHSAQTAAQVSPVSGFDGYGGYGQGGAIDFLELLGPTQM</sequence>
<dbReference type="PROSITE" id="PS00463">
    <property type="entry name" value="ZN2_CY6_FUNGAL_1"/>
    <property type="match status" value="1"/>
</dbReference>
<feature type="compositionally biased region" description="Polar residues" evidence="8">
    <location>
        <begin position="59"/>
        <end position="72"/>
    </location>
</feature>
<dbReference type="SMART" id="SM00066">
    <property type="entry name" value="GAL4"/>
    <property type="match status" value="1"/>
</dbReference>
<dbReference type="GO" id="GO:0003677">
    <property type="term" value="F:DNA binding"/>
    <property type="evidence" value="ECO:0007669"/>
    <property type="project" value="UniProtKB-KW"/>
</dbReference>
<dbReference type="GeneID" id="87803379"/>
<dbReference type="GO" id="GO:0005634">
    <property type="term" value="C:nucleus"/>
    <property type="evidence" value="ECO:0007669"/>
    <property type="project" value="UniProtKB-SubCell"/>
</dbReference>
<keyword evidence="4" id="KW-0805">Transcription regulation</keyword>